<evidence type="ECO:0000259" key="5">
    <source>
        <dbReference type="PROSITE" id="PS50901"/>
    </source>
</evidence>
<dbReference type="GO" id="GO:0005524">
    <property type="term" value="F:ATP binding"/>
    <property type="evidence" value="ECO:0007669"/>
    <property type="project" value="UniProtKB-UniRule"/>
</dbReference>
<evidence type="ECO:0000256" key="4">
    <source>
        <dbReference type="PROSITE-ProRule" id="PRU00289"/>
    </source>
</evidence>
<keyword evidence="3 4" id="KW-0067">ATP-binding</keyword>
<protein>
    <recommendedName>
        <fullName evidence="5">FtsK domain-containing protein</fullName>
    </recommendedName>
</protein>
<dbReference type="InterPro" id="IPR050206">
    <property type="entry name" value="FtsK/SpoIIIE/SftA"/>
</dbReference>
<keyword evidence="2 4" id="KW-0547">Nucleotide-binding</keyword>
<dbReference type="GO" id="GO:0016020">
    <property type="term" value="C:membrane"/>
    <property type="evidence" value="ECO:0007669"/>
    <property type="project" value="UniProtKB-SubCell"/>
</dbReference>
<dbReference type="RefSeq" id="WP_069854264.1">
    <property type="nucleotide sequence ID" value="NZ_LNPX01000004.1"/>
</dbReference>
<dbReference type="GO" id="GO:0003677">
    <property type="term" value="F:DNA binding"/>
    <property type="evidence" value="ECO:0007669"/>
    <property type="project" value="InterPro"/>
</dbReference>
<evidence type="ECO:0000256" key="2">
    <source>
        <dbReference type="ARBA" id="ARBA00022741"/>
    </source>
</evidence>
<dbReference type="Pfam" id="PF01580">
    <property type="entry name" value="FtsK_SpoIIIE"/>
    <property type="match status" value="1"/>
</dbReference>
<dbReference type="Gene3D" id="3.40.50.300">
    <property type="entry name" value="P-loop containing nucleotide triphosphate hydrolases"/>
    <property type="match status" value="1"/>
</dbReference>
<proteinExistence type="predicted"/>
<dbReference type="SUPFAM" id="SSF52540">
    <property type="entry name" value="P-loop containing nucleoside triphosphate hydrolases"/>
    <property type="match status" value="1"/>
</dbReference>
<dbReference type="PANTHER" id="PTHR22683">
    <property type="entry name" value="SPORULATION PROTEIN RELATED"/>
    <property type="match status" value="1"/>
</dbReference>
<reference evidence="7" key="1">
    <citation type="submission" date="2015-11" db="EMBL/GenBank/DDBJ databases">
        <title>Genomic diversity of Staphylococcus saprophyticus strains from urinary tract infections, animal surfaces, and fermented foods.</title>
        <authorList>
            <person name="Wolfe B.E."/>
        </authorList>
    </citation>
    <scope>NUCLEOTIDE SEQUENCE [LARGE SCALE GENOMIC DNA]</scope>
    <source>
        <strain evidence="7">738_7</strain>
    </source>
</reference>
<gene>
    <name evidence="6" type="ORF">ASS94_00655</name>
</gene>
<dbReference type="AlphaFoldDB" id="A0AAP7LUZ9"/>
<name>A0AAP7LUZ9_9STAP</name>
<accession>A0AAP7LUZ9</accession>
<dbReference type="PANTHER" id="PTHR22683:SF41">
    <property type="entry name" value="DNA TRANSLOCASE FTSK"/>
    <property type="match status" value="1"/>
</dbReference>
<organism evidence="6 7">
    <name type="scientific">Staphylococcus equorum</name>
    <dbReference type="NCBI Taxonomy" id="246432"/>
    <lineage>
        <taxon>Bacteria</taxon>
        <taxon>Bacillati</taxon>
        <taxon>Bacillota</taxon>
        <taxon>Bacilli</taxon>
        <taxon>Bacillales</taxon>
        <taxon>Staphylococcaceae</taxon>
        <taxon>Staphylococcus</taxon>
    </lineage>
</organism>
<dbReference type="PROSITE" id="PS50901">
    <property type="entry name" value="FTSK"/>
    <property type="match status" value="1"/>
</dbReference>
<feature type="domain" description="FtsK" evidence="5">
    <location>
        <begin position="34"/>
        <end position="228"/>
    </location>
</feature>
<evidence type="ECO:0000313" key="6">
    <source>
        <dbReference type="EMBL" id="OEK58864.1"/>
    </source>
</evidence>
<comment type="caution">
    <text evidence="6">The sequence shown here is derived from an EMBL/GenBank/DDBJ whole genome shotgun (WGS) entry which is preliminary data.</text>
</comment>
<evidence type="ECO:0000256" key="1">
    <source>
        <dbReference type="ARBA" id="ARBA00004141"/>
    </source>
</evidence>
<dbReference type="InterPro" id="IPR002543">
    <property type="entry name" value="FtsK_dom"/>
</dbReference>
<dbReference type="CDD" id="cd01127">
    <property type="entry name" value="TrwB_TraG_TraD_VirD4"/>
    <property type="match status" value="1"/>
</dbReference>
<dbReference type="InterPro" id="IPR027417">
    <property type="entry name" value="P-loop_NTPase"/>
</dbReference>
<feature type="binding site" evidence="4">
    <location>
        <begin position="52"/>
        <end position="59"/>
    </location>
    <ligand>
        <name>ATP</name>
        <dbReference type="ChEBI" id="CHEBI:30616"/>
    </ligand>
</feature>
<dbReference type="EMBL" id="LNPX01000004">
    <property type="protein sequence ID" value="OEK58864.1"/>
    <property type="molecule type" value="Genomic_DNA"/>
</dbReference>
<dbReference type="Proteomes" id="UP000095464">
    <property type="component" value="Unassembled WGS sequence"/>
</dbReference>
<sequence>MFFTKRKEKEKETQAIVDISVKETQAIVGISMEGKAIRLPLSQMEAVTLVAGVTGSGKTIFHRSLLTTILATSKPDKVKFLIADPKRNDYLEYFDMPFMLRNPIGDSKDVIDTLEDLKTEMDKRHQLFNHGGYKDLDVYNEAVERGETKDGEKLPHIVFLIDEINNVMWEYKEKMEDSIKYFGAKARASGIHLVLSTQFAKKEYIDGAIKLNANTKITLRTSNKIESMVALGEYGAEKLQRQGEFYASINGDKTMRGHVPYIDDDEIDKIFGYIKSNEKASRDVSFPLTLFKNRKLDFEEERRNVEKYGNTMQRKIEKLMPKYIGSDIKIRGKKVLSRTVAFEYKRSQHPDGMPNLEKVEKALETDLNEDVEGRFISVTLKGRNIVIIMPLPEKYHMPIDIKTMIEEAFE</sequence>
<comment type="subcellular location">
    <subcellularLocation>
        <location evidence="1">Membrane</location>
        <topology evidence="1">Multi-pass membrane protein</topology>
    </subcellularLocation>
</comment>
<evidence type="ECO:0000256" key="3">
    <source>
        <dbReference type="ARBA" id="ARBA00022840"/>
    </source>
</evidence>
<evidence type="ECO:0000313" key="7">
    <source>
        <dbReference type="Proteomes" id="UP000095464"/>
    </source>
</evidence>